<dbReference type="Gene3D" id="3.40.50.2300">
    <property type="match status" value="1"/>
</dbReference>
<keyword evidence="5" id="KW-1185">Reference proteome</keyword>
<reference evidence="4 5" key="1">
    <citation type="submission" date="2019-11" db="EMBL/GenBank/DDBJ databases">
        <authorList>
            <person name="Jiang L.-Q."/>
        </authorList>
    </citation>
    <scope>NUCLEOTIDE SEQUENCE [LARGE SCALE GENOMIC DNA]</scope>
    <source>
        <strain evidence="4 5">YIM 132087</strain>
    </source>
</reference>
<accession>A0A7K1FIL8</accession>
<feature type="modified residue" description="4-aspartylphosphate" evidence="2">
    <location>
        <position position="65"/>
    </location>
</feature>
<dbReference type="PROSITE" id="PS50110">
    <property type="entry name" value="RESPONSE_REGULATORY"/>
    <property type="match status" value="1"/>
</dbReference>
<evidence type="ECO:0000313" key="4">
    <source>
        <dbReference type="EMBL" id="MTD13920.1"/>
    </source>
</evidence>
<gene>
    <name evidence="4" type="ORF">GIS00_08185</name>
</gene>
<dbReference type="InterPro" id="IPR011006">
    <property type="entry name" value="CheY-like_superfamily"/>
</dbReference>
<evidence type="ECO:0000256" key="1">
    <source>
        <dbReference type="ARBA" id="ARBA00022553"/>
    </source>
</evidence>
<protein>
    <submittedName>
        <fullName evidence="4">Response regulator</fullName>
    </submittedName>
</protein>
<organism evidence="4 5">
    <name type="scientific">Nakamurella alba</name>
    <dbReference type="NCBI Taxonomy" id="2665158"/>
    <lineage>
        <taxon>Bacteria</taxon>
        <taxon>Bacillati</taxon>
        <taxon>Actinomycetota</taxon>
        <taxon>Actinomycetes</taxon>
        <taxon>Nakamurellales</taxon>
        <taxon>Nakamurellaceae</taxon>
        <taxon>Nakamurella</taxon>
    </lineage>
</organism>
<dbReference type="PANTHER" id="PTHR44591">
    <property type="entry name" value="STRESS RESPONSE REGULATOR PROTEIN 1"/>
    <property type="match status" value="1"/>
</dbReference>
<dbReference type="InterPro" id="IPR001789">
    <property type="entry name" value="Sig_transdc_resp-reg_receiver"/>
</dbReference>
<dbReference type="PANTHER" id="PTHR44591:SF23">
    <property type="entry name" value="CHEY SUBFAMILY"/>
    <property type="match status" value="1"/>
</dbReference>
<evidence type="ECO:0000256" key="2">
    <source>
        <dbReference type="PROSITE-ProRule" id="PRU00169"/>
    </source>
</evidence>
<evidence type="ECO:0000259" key="3">
    <source>
        <dbReference type="PROSITE" id="PS50110"/>
    </source>
</evidence>
<dbReference type="SUPFAM" id="SSF52172">
    <property type="entry name" value="CheY-like"/>
    <property type="match status" value="1"/>
</dbReference>
<comment type="caution">
    <text evidence="4">The sequence shown here is derived from an EMBL/GenBank/DDBJ whole genome shotgun (WGS) entry which is preliminary data.</text>
</comment>
<dbReference type="SMART" id="SM00448">
    <property type="entry name" value="REC"/>
    <property type="match status" value="1"/>
</dbReference>
<name>A0A7K1FIL8_9ACTN</name>
<dbReference type="AlphaFoldDB" id="A0A7K1FIL8"/>
<evidence type="ECO:0000313" key="5">
    <source>
        <dbReference type="Proteomes" id="UP000460221"/>
    </source>
</evidence>
<dbReference type="InterPro" id="IPR050595">
    <property type="entry name" value="Bact_response_regulator"/>
</dbReference>
<dbReference type="EMBL" id="WLYK01000001">
    <property type="protein sequence ID" value="MTD13920.1"/>
    <property type="molecule type" value="Genomic_DNA"/>
</dbReference>
<sequence>MPHGAFAPCGYPHAVELLVVEDDPIARELLELVLSSRGHSVRAATDGTAALRSARERRPDGVITDLRLPGDVDGRELVRRLREDPVLAGVVVVVLTGQVDAAGVVAVTGADVALAKPFDIPELVEVVERLGARG</sequence>
<dbReference type="Pfam" id="PF00072">
    <property type="entry name" value="Response_reg"/>
    <property type="match status" value="1"/>
</dbReference>
<dbReference type="Proteomes" id="UP000460221">
    <property type="component" value="Unassembled WGS sequence"/>
</dbReference>
<keyword evidence="1 2" id="KW-0597">Phosphoprotein</keyword>
<dbReference type="GO" id="GO:0000160">
    <property type="term" value="P:phosphorelay signal transduction system"/>
    <property type="evidence" value="ECO:0007669"/>
    <property type="project" value="InterPro"/>
</dbReference>
<feature type="domain" description="Response regulatory" evidence="3">
    <location>
        <begin position="16"/>
        <end position="131"/>
    </location>
</feature>
<proteinExistence type="predicted"/>